<sequence length="154" mass="16923">MHTGVENIACGRQKQKRGQVKEIQREGRGRRKKTEIFGTKRVLGKAQGTTVWSCPYRLSSRTSRTASHHPPRSGPASLSPPTLPSFDLSTSRLPPPVSLLGAIPYFTTSPPTANIDFPPNITRFQSLGQTINIRSLAPSSLRIKEANPRQKGPQ</sequence>
<feature type="region of interest" description="Disordered" evidence="1">
    <location>
        <begin position="1"/>
        <end position="37"/>
    </location>
</feature>
<protein>
    <submittedName>
        <fullName evidence="2">Uncharacterized protein</fullName>
    </submittedName>
</protein>
<proteinExistence type="predicted"/>
<dbReference type="GeneID" id="85385709"/>
<evidence type="ECO:0000256" key="1">
    <source>
        <dbReference type="SAM" id="MobiDB-lite"/>
    </source>
</evidence>
<comment type="caution">
    <text evidence="2">The sequence shown here is derived from an EMBL/GenBank/DDBJ whole genome shotgun (WGS) entry which is preliminary data.</text>
</comment>
<accession>A0AAD8XBD7</accession>
<keyword evidence="3" id="KW-1185">Reference proteome</keyword>
<gene>
    <name evidence="2" type="ORF">BDZ83DRAFT_23130</name>
</gene>
<reference evidence="2" key="1">
    <citation type="submission" date="2021-12" db="EMBL/GenBank/DDBJ databases">
        <title>Comparative genomics, transcriptomics and evolutionary studies reveal genomic signatures of adaptation to plant cell wall in hemibiotrophic fungi.</title>
        <authorList>
            <consortium name="DOE Joint Genome Institute"/>
            <person name="Baroncelli R."/>
            <person name="Diaz J.F."/>
            <person name="Benocci T."/>
            <person name="Peng M."/>
            <person name="Battaglia E."/>
            <person name="Haridas S."/>
            <person name="Andreopoulos W."/>
            <person name="Labutti K."/>
            <person name="Pangilinan J."/>
            <person name="Floch G.L."/>
            <person name="Makela M.R."/>
            <person name="Henrissat B."/>
            <person name="Grigoriev I.V."/>
            <person name="Crouch J.A."/>
            <person name="De Vries R.P."/>
            <person name="Sukno S.A."/>
            <person name="Thon M.R."/>
        </authorList>
    </citation>
    <scope>NUCLEOTIDE SEQUENCE</scope>
    <source>
        <strain evidence="2">CBS 112980</strain>
    </source>
</reference>
<name>A0AAD8XBD7_GLOAC</name>
<dbReference type="Proteomes" id="UP001244207">
    <property type="component" value="Unassembled WGS sequence"/>
</dbReference>
<dbReference type="RefSeq" id="XP_060361042.1">
    <property type="nucleotide sequence ID" value="XM_060501810.1"/>
</dbReference>
<dbReference type="EMBL" id="JAHMHS010000105">
    <property type="protein sequence ID" value="KAK1718042.1"/>
    <property type="molecule type" value="Genomic_DNA"/>
</dbReference>
<evidence type="ECO:0000313" key="3">
    <source>
        <dbReference type="Proteomes" id="UP001244207"/>
    </source>
</evidence>
<dbReference type="AlphaFoldDB" id="A0AAD8XBD7"/>
<feature type="region of interest" description="Disordered" evidence="1">
    <location>
        <begin position="57"/>
        <end position="91"/>
    </location>
</feature>
<organism evidence="2 3">
    <name type="scientific">Glomerella acutata</name>
    <name type="common">Colletotrichum acutatum</name>
    <dbReference type="NCBI Taxonomy" id="27357"/>
    <lineage>
        <taxon>Eukaryota</taxon>
        <taxon>Fungi</taxon>
        <taxon>Dikarya</taxon>
        <taxon>Ascomycota</taxon>
        <taxon>Pezizomycotina</taxon>
        <taxon>Sordariomycetes</taxon>
        <taxon>Hypocreomycetidae</taxon>
        <taxon>Glomerellales</taxon>
        <taxon>Glomerellaceae</taxon>
        <taxon>Colletotrichum</taxon>
        <taxon>Colletotrichum acutatum species complex</taxon>
    </lineage>
</organism>
<evidence type="ECO:0000313" key="2">
    <source>
        <dbReference type="EMBL" id="KAK1718042.1"/>
    </source>
</evidence>